<name>A0ABW3CJ85_9ACTN</name>
<sequence>PARPAAASVTYNDDALCDVLTPAEFRQELTELFLQRSPDLTGTQMLRLRDGILALAQKHRWVDE</sequence>
<feature type="non-terminal residue" evidence="1">
    <location>
        <position position="1"/>
    </location>
</feature>
<organism evidence="1 2">
    <name type="scientific">Actinomadura adrarensis</name>
    <dbReference type="NCBI Taxonomy" id="1819600"/>
    <lineage>
        <taxon>Bacteria</taxon>
        <taxon>Bacillati</taxon>
        <taxon>Actinomycetota</taxon>
        <taxon>Actinomycetes</taxon>
        <taxon>Streptosporangiales</taxon>
        <taxon>Thermomonosporaceae</taxon>
        <taxon>Actinomadura</taxon>
    </lineage>
</organism>
<evidence type="ECO:0000313" key="1">
    <source>
        <dbReference type="EMBL" id="MFD0853837.1"/>
    </source>
</evidence>
<comment type="caution">
    <text evidence="1">The sequence shown here is derived from an EMBL/GenBank/DDBJ whole genome shotgun (WGS) entry which is preliminary data.</text>
</comment>
<accession>A0ABW3CJ85</accession>
<evidence type="ECO:0000313" key="2">
    <source>
        <dbReference type="Proteomes" id="UP001597083"/>
    </source>
</evidence>
<gene>
    <name evidence="1" type="ORF">ACFQ07_16480</name>
</gene>
<protein>
    <submittedName>
        <fullName evidence="1">Cold shock domain-containing protein</fullName>
    </submittedName>
</protein>
<reference evidence="2" key="1">
    <citation type="journal article" date="2019" name="Int. J. Syst. Evol. Microbiol.">
        <title>The Global Catalogue of Microorganisms (GCM) 10K type strain sequencing project: providing services to taxonomists for standard genome sequencing and annotation.</title>
        <authorList>
            <consortium name="The Broad Institute Genomics Platform"/>
            <consortium name="The Broad Institute Genome Sequencing Center for Infectious Disease"/>
            <person name="Wu L."/>
            <person name="Ma J."/>
        </authorList>
    </citation>
    <scope>NUCLEOTIDE SEQUENCE [LARGE SCALE GENOMIC DNA]</scope>
    <source>
        <strain evidence="2">JCM 31696</strain>
    </source>
</reference>
<dbReference type="EMBL" id="JBHTIR010002483">
    <property type="protein sequence ID" value="MFD0853837.1"/>
    <property type="molecule type" value="Genomic_DNA"/>
</dbReference>
<proteinExistence type="predicted"/>
<keyword evidence="2" id="KW-1185">Reference proteome</keyword>
<dbReference type="Proteomes" id="UP001597083">
    <property type="component" value="Unassembled WGS sequence"/>
</dbReference>